<dbReference type="Gene3D" id="3.40.50.300">
    <property type="entry name" value="P-loop containing nucleotide triphosphate hydrolases"/>
    <property type="match status" value="1"/>
</dbReference>
<dbReference type="PROSITE" id="PS51421">
    <property type="entry name" value="RAS"/>
    <property type="match status" value="1"/>
</dbReference>
<sequence length="249" mass="27583">MDDKISITICGDGGCGKSSITLRIVRSAWTHDYDPTIEDSYSVTRTINGQTYSLFLTDTAGQEEYRGMWSAANLTSDAFLLVYDITNAQSVENLDFFAELIEMERENRQEQGKCWPAIMVAGNKCDLQGQRQVGAAEGLEWAKSRGCGFMETSAREVVNIEETFASIVKRVVEAREQHAAGMRPNFPSLVNPTPHNQRISAATETQQSAPAPNITSEAEKQRYSESESAATSPQKKKKKGGFFSSLKCW</sequence>
<accession>A0A074Z3U6</accession>
<dbReference type="Pfam" id="PF00071">
    <property type="entry name" value="Ras"/>
    <property type="match status" value="1"/>
</dbReference>
<evidence type="ECO:0000256" key="1">
    <source>
        <dbReference type="ARBA" id="ARBA00022741"/>
    </source>
</evidence>
<reference evidence="4 5" key="1">
    <citation type="journal article" date="2014" name="BMC Genomics">
        <title>Genome sequencing of four Aureobasidium pullulans varieties: biotechnological potential, stress tolerance, and description of new species.</title>
        <authorList>
            <person name="Gostin Ar C."/>
            <person name="Ohm R.A."/>
            <person name="Kogej T."/>
            <person name="Sonjak S."/>
            <person name="Turk M."/>
            <person name="Zajc J."/>
            <person name="Zalar P."/>
            <person name="Grube M."/>
            <person name="Sun H."/>
            <person name="Han J."/>
            <person name="Sharma A."/>
            <person name="Chiniquy J."/>
            <person name="Ngan C.Y."/>
            <person name="Lipzen A."/>
            <person name="Barry K."/>
            <person name="Grigoriev I.V."/>
            <person name="Gunde-Cimerman N."/>
        </authorList>
    </citation>
    <scope>NUCLEOTIDE SEQUENCE [LARGE SCALE GENOMIC DNA]</scope>
    <source>
        <strain evidence="4 5">EXF-2481</strain>
    </source>
</reference>
<keyword evidence="2" id="KW-0342">GTP-binding</keyword>
<dbReference type="EMBL" id="KL584765">
    <property type="protein sequence ID" value="KEQ93676.1"/>
    <property type="molecule type" value="Genomic_DNA"/>
</dbReference>
<organism evidence="4 5">
    <name type="scientific">Aureobasidium subglaciale (strain EXF-2481)</name>
    <name type="common">Aureobasidium pullulans var. subglaciale</name>
    <dbReference type="NCBI Taxonomy" id="1043005"/>
    <lineage>
        <taxon>Eukaryota</taxon>
        <taxon>Fungi</taxon>
        <taxon>Dikarya</taxon>
        <taxon>Ascomycota</taxon>
        <taxon>Pezizomycotina</taxon>
        <taxon>Dothideomycetes</taxon>
        <taxon>Dothideomycetidae</taxon>
        <taxon>Dothideales</taxon>
        <taxon>Saccotheciaceae</taxon>
        <taxon>Aureobasidium</taxon>
    </lineage>
</organism>
<evidence type="ECO:0000256" key="2">
    <source>
        <dbReference type="ARBA" id="ARBA00023134"/>
    </source>
</evidence>
<evidence type="ECO:0000256" key="3">
    <source>
        <dbReference type="SAM" id="MobiDB-lite"/>
    </source>
</evidence>
<dbReference type="InterPro" id="IPR027417">
    <property type="entry name" value="P-loop_NTPase"/>
</dbReference>
<dbReference type="GO" id="GO:0005525">
    <property type="term" value="F:GTP binding"/>
    <property type="evidence" value="ECO:0007669"/>
    <property type="project" value="UniProtKB-KW"/>
</dbReference>
<dbReference type="InterPro" id="IPR020849">
    <property type="entry name" value="Small_GTPase_Ras-type"/>
</dbReference>
<keyword evidence="5" id="KW-1185">Reference proteome</keyword>
<dbReference type="RefSeq" id="XP_013342089.1">
    <property type="nucleotide sequence ID" value="XM_013486635.1"/>
</dbReference>
<proteinExistence type="predicted"/>
<gene>
    <name evidence="4" type="ORF">AUEXF2481DRAFT_41911</name>
</gene>
<dbReference type="SMART" id="SM00175">
    <property type="entry name" value="RAB"/>
    <property type="match status" value="1"/>
</dbReference>
<protein>
    <recommendedName>
        <fullName evidence="6">Ras small GTPase</fullName>
    </recommendedName>
</protein>
<dbReference type="STRING" id="1043005.A0A074Z3U6"/>
<dbReference type="InterPro" id="IPR005225">
    <property type="entry name" value="Small_GTP-bd"/>
</dbReference>
<dbReference type="GeneID" id="25366999"/>
<dbReference type="PRINTS" id="PR00449">
    <property type="entry name" value="RASTRNSFRMNG"/>
</dbReference>
<feature type="region of interest" description="Disordered" evidence="3">
    <location>
        <begin position="182"/>
        <end position="249"/>
    </location>
</feature>
<evidence type="ECO:0008006" key="6">
    <source>
        <dbReference type="Google" id="ProtNLM"/>
    </source>
</evidence>
<feature type="compositionally biased region" description="Polar residues" evidence="3">
    <location>
        <begin position="188"/>
        <end position="216"/>
    </location>
</feature>
<dbReference type="PANTHER" id="PTHR24070">
    <property type="entry name" value="RAS, DI-RAS, AND RHEB FAMILY MEMBERS OF SMALL GTPASE SUPERFAMILY"/>
    <property type="match status" value="1"/>
</dbReference>
<dbReference type="GO" id="GO:0007165">
    <property type="term" value="P:signal transduction"/>
    <property type="evidence" value="ECO:0007669"/>
    <property type="project" value="InterPro"/>
</dbReference>
<dbReference type="OMA" id="DMVNIEE"/>
<dbReference type="AlphaFoldDB" id="A0A074Z3U6"/>
<dbReference type="PROSITE" id="PS51419">
    <property type="entry name" value="RAB"/>
    <property type="match status" value="1"/>
</dbReference>
<evidence type="ECO:0000313" key="4">
    <source>
        <dbReference type="EMBL" id="KEQ93676.1"/>
    </source>
</evidence>
<dbReference type="Proteomes" id="UP000030641">
    <property type="component" value="Unassembled WGS sequence"/>
</dbReference>
<evidence type="ECO:0000313" key="5">
    <source>
        <dbReference type="Proteomes" id="UP000030641"/>
    </source>
</evidence>
<name>A0A074Z3U6_AURSE</name>
<dbReference type="HOGENOM" id="CLU_041217_9_2_1"/>
<dbReference type="FunFam" id="3.40.50.300:FF:001423">
    <property type="entry name" value="Ras family GTPase"/>
    <property type="match status" value="1"/>
</dbReference>
<dbReference type="InterPro" id="IPR001806">
    <property type="entry name" value="Small_GTPase"/>
</dbReference>
<keyword evidence="1" id="KW-0547">Nucleotide-binding</keyword>
<dbReference type="SMART" id="SM00173">
    <property type="entry name" value="RAS"/>
    <property type="match status" value="1"/>
</dbReference>
<dbReference type="NCBIfam" id="TIGR00231">
    <property type="entry name" value="small_GTP"/>
    <property type="match status" value="1"/>
</dbReference>
<dbReference type="InParanoid" id="A0A074Z3U6"/>
<dbReference type="SMART" id="SM00174">
    <property type="entry name" value="RHO"/>
    <property type="match status" value="1"/>
</dbReference>
<dbReference type="OrthoDB" id="265044at2759"/>
<dbReference type="CDD" id="cd00876">
    <property type="entry name" value="Ras"/>
    <property type="match status" value="1"/>
</dbReference>
<dbReference type="GO" id="GO:0016020">
    <property type="term" value="C:membrane"/>
    <property type="evidence" value="ECO:0007669"/>
    <property type="project" value="InterPro"/>
</dbReference>
<dbReference type="SUPFAM" id="SSF52540">
    <property type="entry name" value="P-loop containing nucleoside triphosphate hydrolases"/>
    <property type="match status" value="1"/>
</dbReference>
<dbReference type="GO" id="GO:0003924">
    <property type="term" value="F:GTPase activity"/>
    <property type="evidence" value="ECO:0007669"/>
    <property type="project" value="InterPro"/>
</dbReference>